<feature type="transmembrane region" description="Helical" evidence="1">
    <location>
        <begin position="6"/>
        <end position="24"/>
    </location>
</feature>
<evidence type="ECO:0000313" key="3">
    <source>
        <dbReference type="Proteomes" id="UP001642487"/>
    </source>
</evidence>
<protein>
    <submittedName>
        <fullName evidence="2">Uncharacterized protein</fullName>
    </submittedName>
</protein>
<keyword evidence="3" id="KW-1185">Reference proteome</keyword>
<sequence length="78" mass="9087">MRFRRLVKVYIVSLMFMGLLRSLISETTMSGKSRVSSNWQVSGTEISKFSHKLQKIQKSFGSPSPSLRTTVEWKYLLW</sequence>
<proteinExistence type="predicted"/>
<organism evidence="2 3">
    <name type="scientific">Citrullus colocynthis</name>
    <name type="common">colocynth</name>
    <dbReference type="NCBI Taxonomy" id="252529"/>
    <lineage>
        <taxon>Eukaryota</taxon>
        <taxon>Viridiplantae</taxon>
        <taxon>Streptophyta</taxon>
        <taxon>Embryophyta</taxon>
        <taxon>Tracheophyta</taxon>
        <taxon>Spermatophyta</taxon>
        <taxon>Magnoliopsida</taxon>
        <taxon>eudicotyledons</taxon>
        <taxon>Gunneridae</taxon>
        <taxon>Pentapetalae</taxon>
        <taxon>rosids</taxon>
        <taxon>fabids</taxon>
        <taxon>Cucurbitales</taxon>
        <taxon>Cucurbitaceae</taxon>
        <taxon>Benincaseae</taxon>
        <taxon>Citrullus</taxon>
    </lineage>
</organism>
<evidence type="ECO:0000256" key="1">
    <source>
        <dbReference type="SAM" id="Phobius"/>
    </source>
</evidence>
<name>A0ABP0YIS1_9ROSI</name>
<keyword evidence="1" id="KW-1133">Transmembrane helix</keyword>
<dbReference type="Proteomes" id="UP001642487">
    <property type="component" value="Chromosome 4"/>
</dbReference>
<evidence type="ECO:0000313" key="2">
    <source>
        <dbReference type="EMBL" id="CAK9320399.1"/>
    </source>
</evidence>
<keyword evidence="1" id="KW-0472">Membrane</keyword>
<gene>
    <name evidence="2" type="ORF">CITCOLO1_LOCUS12447</name>
</gene>
<dbReference type="EMBL" id="OZ021738">
    <property type="protein sequence ID" value="CAK9320399.1"/>
    <property type="molecule type" value="Genomic_DNA"/>
</dbReference>
<keyword evidence="1" id="KW-0812">Transmembrane</keyword>
<reference evidence="2 3" key="1">
    <citation type="submission" date="2024-03" db="EMBL/GenBank/DDBJ databases">
        <authorList>
            <person name="Gkanogiannis A."/>
            <person name="Becerra Lopez-Lavalle L."/>
        </authorList>
    </citation>
    <scope>NUCLEOTIDE SEQUENCE [LARGE SCALE GENOMIC DNA]</scope>
</reference>
<accession>A0ABP0YIS1</accession>